<reference evidence="2" key="1">
    <citation type="submission" date="2019-04" db="EMBL/GenBank/DDBJ databases">
        <title>Evolution of Biomass-Degrading Anaerobic Consortia Revealed by Metagenomics.</title>
        <authorList>
            <person name="Peng X."/>
        </authorList>
    </citation>
    <scope>NUCLEOTIDE SEQUENCE</scope>
    <source>
        <strain evidence="2">SIG240</strain>
    </source>
</reference>
<evidence type="ECO:0000313" key="2">
    <source>
        <dbReference type="EMBL" id="MBE6092763.1"/>
    </source>
</evidence>
<dbReference type="Gene3D" id="3.40.50.10610">
    <property type="entry name" value="ABC-type transport auxiliary lipoprotein component"/>
    <property type="match status" value="1"/>
</dbReference>
<proteinExistence type="predicted"/>
<feature type="chain" id="PRO_5037219339" description="Flagellar assembly protein T N-terminal domain-containing protein" evidence="1">
    <location>
        <begin position="25"/>
        <end position="355"/>
    </location>
</feature>
<comment type="caution">
    <text evidence="2">The sequence shown here is derived from an EMBL/GenBank/DDBJ whole genome shotgun (WGS) entry which is preliminary data.</text>
</comment>
<name>A0A927WU25_SELRU</name>
<protein>
    <recommendedName>
        <fullName evidence="4">Flagellar assembly protein T N-terminal domain-containing protein</fullName>
    </recommendedName>
</protein>
<dbReference type="AlphaFoldDB" id="A0A927WU25"/>
<keyword evidence="1" id="KW-0732">Signal</keyword>
<evidence type="ECO:0000256" key="1">
    <source>
        <dbReference type="SAM" id="SignalP"/>
    </source>
</evidence>
<dbReference type="EMBL" id="SVBY01000036">
    <property type="protein sequence ID" value="MBE6092763.1"/>
    <property type="molecule type" value="Genomic_DNA"/>
</dbReference>
<gene>
    <name evidence="2" type="ORF">E7201_06305</name>
</gene>
<dbReference type="Gene3D" id="3.30.1660.40">
    <property type="entry name" value="FlgT, N-terminal domain"/>
    <property type="match status" value="1"/>
</dbReference>
<evidence type="ECO:0000313" key="3">
    <source>
        <dbReference type="Proteomes" id="UP000761380"/>
    </source>
</evidence>
<dbReference type="Proteomes" id="UP000761380">
    <property type="component" value="Unassembled WGS sequence"/>
</dbReference>
<evidence type="ECO:0008006" key="4">
    <source>
        <dbReference type="Google" id="ProtNLM"/>
    </source>
</evidence>
<organism evidence="2 3">
    <name type="scientific">Selenomonas ruminantium</name>
    <dbReference type="NCBI Taxonomy" id="971"/>
    <lineage>
        <taxon>Bacteria</taxon>
        <taxon>Bacillati</taxon>
        <taxon>Bacillota</taxon>
        <taxon>Negativicutes</taxon>
        <taxon>Selenomonadales</taxon>
        <taxon>Selenomonadaceae</taxon>
        <taxon>Selenomonas</taxon>
    </lineage>
</organism>
<sequence>MKKVLKCGLCLTACMLTYLPLSEAAMVTVTGQGSSERAAVKAALRQAIEQQIGIMVDSRSYVTNYKLIHDRVYTQSDGFIKSYKVLEHSAVNGIHSAKVQVDVQEQKLSAALGTLAQKKAVIGMNMQDPRIGVVSMDSQGRHYPAVENCVIHGLTGQGFGRVVDMGQISNAQRRQLMAAQFSGDKRLWQSLNVQAPVDYLVTAQVELFANRVAHLQKTTAQIAVRMVNTNTGEVVYAGNFTGKSPHYRTSGGADEALAAAAQGIAKAVGEAALNKAANPSQHIKLIVTQEKWGDITAITNYLEGIPGVNNVYVRGTSFGCTIVDVDFNGTAHDFAAALEGDGQKILEMGSEYVKI</sequence>
<accession>A0A927WU25</accession>
<dbReference type="InterPro" id="IPR038180">
    <property type="entry name" value="FlgT_N_sf"/>
</dbReference>
<feature type="signal peptide" evidence="1">
    <location>
        <begin position="1"/>
        <end position="24"/>
    </location>
</feature>